<dbReference type="GO" id="GO:0003735">
    <property type="term" value="F:structural constituent of ribosome"/>
    <property type="evidence" value="ECO:0007669"/>
    <property type="project" value="TreeGrafter"/>
</dbReference>
<evidence type="ECO:0000313" key="3">
    <source>
        <dbReference type="EMBL" id="KAK9972445.1"/>
    </source>
</evidence>
<proteinExistence type="inferred from homology"/>
<gene>
    <name evidence="3" type="ORF">ABG768_025752</name>
</gene>
<dbReference type="AlphaFoldDB" id="A0AAW2AIH1"/>
<accession>A0AAW2AIH1</accession>
<evidence type="ECO:0000256" key="2">
    <source>
        <dbReference type="ARBA" id="ARBA00044129"/>
    </source>
</evidence>
<dbReference type="InterPro" id="IPR028909">
    <property type="entry name" value="bL21-like"/>
</dbReference>
<dbReference type="Proteomes" id="UP001479290">
    <property type="component" value="Unassembled WGS sequence"/>
</dbReference>
<sequence>MAMTLNRGNIAGMLRLLRTAGAHLSRATPKHGLVPALTRFQSSASNIYPASYVPPTSISRPPWPELPVLDPEEEGKKHQVIVQKVKSLIEKGEYGRLFAVVHFAGRQWKVTNEDLILIENHIDAACGDRIRLEKVLLVGGNDFTLIGKPLLGCDLVQVHATVIEKTESWPMVHMRFWKRHRFQRKRIIIQPQTVLRINTIDVLPRLF</sequence>
<comment type="similarity">
    <text evidence="1">Belongs to the bacterial ribosomal protein bL21 family.</text>
</comment>
<keyword evidence="4" id="KW-1185">Reference proteome</keyword>
<evidence type="ECO:0000256" key="1">
    <source>
        <dbReference type="ARBA" id="ARBA00008563"/>
    </source>
</evidence>
<dbReference type="EMBL" id="JAWDJR010000007">
    <property type="protein sequence ID" value="KAK9972445.1"/>
    <property type="molecule type" value="Genomic_DNA"/>
</dbReference>
<name>A0AAW2AIH1_CULAL</name>
<evidence type="ECO:0000313" key="4">
    <source>
        <dbReference type="Proteomes" id="UP001479290"/>
    </source>
</evidence>
<dbReference type="PANTHER" id="PTHR21349">
    <property type="entry name" value="50S RIBOSOMAL PROTEIN L21"/>
    <property type="match status" value="1"/>
</dbReference>
<dbReference type="SUPFAM" id="SSF141091">
    <property type="entry name" value="L21p-like"/>
    <property type="match status" value="1"/>
</dbReference>
<dbReference type="InterPro" id="IPR036164">
    <property type="entry name" value="bL21-like_sf"/>
</dbReference>
<organism evidence="3 4">
    <name type="scientific">Culter alburnus</name>
    <name type="common">Topmouth culter</name>
    <dbReference type="NCBI Taxonomy" id="194366"/>
    <lineage>
        <taxon>Eukaryota</taxon>
        <taxon>Metazoa</taxon>
        <taxon>Chordata</taxon>
        <taxon>Craniata</taxon>
        <taxon>Vertebrata</taxon>
        <taxon>Euteleostomi</taxon>
        <taxon>Actinopterygii</taxon>
        <taxon>Neopterygii</taxon>
        <taxon>Teleostei</taxon>
        <taxon>Ostariophysi</taxon>
        <taxon>Cypriniformes</taxon>
        <taxon>Xenocyprididae</taxon>
        <taxon>Xenocypridinae</taxon>
        <taxon>Culter</taxon>
    </lineage>
</organism>
<dbReference type="GO" id="GO:0005762">
    <property type="term" value="C:mitochondrial large ribosomal subunit"/>
    <property type="evidence" value="ECO:0007669"/>
    <property type="project" value="TreeGrafter"/>
</dbReference>
<dbReference type="Pfam" id="PF00829">
    <property type="entry name" value="Ribosomal_L21p"/>
    <property type="match status" value="1"/>
</dbReference>
<comment type="caution">
    <text evidence="3">The sequence shown here is derived from an EMBL/GenBank/DDBJ whole genome shotgun (WGS) entry which is preliminary data.</text>
</comment>
<protein>
    <recommendedName>
        <fullName evidence="2">Large ribosomal subunit protein bL21m</fullName>
    </recommendedName>
</protein>
<reference evidence="3 4" key="1">
    <citation type="submission" date="2024-05" db="EMBL/GenBank/DDBJ databases">
        <title>A high-quality chromosomal-level genome assembly of Topmouth culter (Culter alburnus).</title>
        <authorList>
            <person name="Zhao H."/>
        </authorList>
    </citation>
    <scope>NUCLEOTIDE SEQUENCE [LARGE SCALE GENOMIC DNA]</scope>
    <source>
        <strain evidence="3">CATC2023</strain>
        <tissue evidence="3">Muscle</tissue>
    </source>
</reference>
<dbReference type="PANTHER" id="PTHR21349:SF0">
    <property type="entry name" value="LARGE RIBOSOMAL SUBUNIT PROTEIN BL21M"/>
    <property type="match status" value="1"/>
</dbReference>